<accession>A0A8J5NV49</accession>
<dbReference type="EMBL" id="JAELUQ010000006">
    <property type="protein sequence ID" value="KAG7412169.1"/>
    <property type="molecule type" value="Genomic_DNA"/>
</dbReference>
<sequence>MVNPGFLMPDLIEKASKLSIDDLDTNKSASSISRYREFPFAHFYSNVFKSPDPLELKKTSPEYLGRIRKAIKALEGKYLEVYQDYQAWKNDLILMIERDGQHSWNNFILDPRYYMEFGEGKLEDLETFLAHSNEYYPFPSYQSQDLFNKRLFKNRMQLAEIKGLIETGRRELARLEGSDSFIQLRNEFVKYHEEVAAKWDFCDGSDEASTCASFDTGGTRTIED</sequence>
<reference evidence="1" key="1">
    <citation type="submission" date="2021-04" db="EMBL/GenBank/DDBJ databases">
        <title>First draft genome resource for Brassicaceae pathogens Fusarium oxysporum f. sp. raphani and Fusarium oxysporum f. sp. rapae.</title>
        <authorList>
            <person name="Asai S."/>
        </authorList>
    </citation>
    <scope>NUCLEOTIDE SEQUENCE</scope>
    <source>
        <strain evidence="1">Tf1208</strain>
    </source>
</reference>
<organism evidence="1 2">
    <name type="scientific">Fusarium oxysporum f. sp. rapae</name>
    <dbReference type="NCBI Taxonomy" id="485398"/>
    <lineage>
        <taxon>Eukaryota</taxon>
        <taxon>Fungi</taxon>
        <taxon>Dikarya</taxon>
        <taxon>Ascomycota</taxon>
        <taxon>Pezizomycotina</taxon>
        <taxon>Sordariomycetes</taxon>
        <taxon>Hypocreomycetidae</taxon>
        <taxon>Hypocreales</taxon>
        <taxon>Nectriaceae</taxon>
        <taxon>Fusarium</taxon>
        <taxon>Fusarium oxysporum species complex</taxon>
    </lineage>
</organism>
<dbReference type="Proteomes" id="UP000694050">
    <property type="component" value="Unassembled WGS sequence"/>
</dbReference>
<dbReference type="AlphaFoldDB" id="A0A8J5NV49"/>
<gene>
    <name evidence="1" type="ORF">Forpe1208_v009230</name>
</gene>
<evidence type="ECO:0000313" key="1">
    <source>
        <dbReference type="EMBL" id="KAG7412169.1"/>
    </source>
</evidence>
<proteinExistence type="predicted"/>
<name>A0A8J5NV49_FUSOX</name>
<evidence type="ECO:0000313" key="2">
    <source>
        <dbReference type="Proteomes" id="UP000694050"/>
    </source>
</evidence>
<comment type="caution">
    <text evidence="1">The sequence shown here is derived from an EMBL/GenBank/DDBJ whole genome shotgun (WGS) entry which is preliminary data.</text>
</comment>
<protein>
    <submittedName>
        <fullName evidence="1">Uncharacterized protein</fullName>
    </submittedName>
</protein>